<protein>
    <submittedName>
        <fullName evidence="2 3">Uncharacterized protein</fullName>
    </submittedName>
</protein>
<name>J3NHA6_GAET3</name>
<dbReference type="VEuPathDB" id="FungiDB:GGTG_00643"/>
<reference evidence="3" key="5">
    <citation type="submission" date="2018-04" db="UniProtKB">
        <authorList>
            <consortium name="EnsemblFungi"/>
        </authorList>
    </citation>
    <scope>IDENTIFICATION</scope>
    <source>
        <strain evidence="3">R3-111a-1</strain>
    </source>
</reference>
<sequence length="303" mass="32250">MKQTAAREQSPAAFGLPSSTPSQVKVEARAAKIRSEATSPHPPAPLVSPARQVARYKPIHERWHKDGQELVRLRTPSTSRDQCGARQAFKPEVLAEAHTPERARETVQTNRFGAVDAGSMAELDLIQRSGKPEKQREDQEVGGWHAGKNLAQDGTGQGAYGPALLWLLRGLHQLTRSIAGAAPNHPTGWDTGVKVPQPKDAFCSSVAATAAKKPTGNLAQSDGQEGGGDEALVRGKQCSACPAPPVDIAQGDRVTGTPKSDNSRPSAFGLFFPPASPMSTVHGPMVPRNPSVRFPPAAKPKRE</sequence>
<reference evidence="3" key="4">
    <citation type="journal article" date="2015" name="G3 (Bethesda)">
        <title>Genome sequences of three phytopathogenic species of the Magnaporthaceae family of fungi.</title>
        <authorList>
            <person name="Okagaki L.H."/>
            <person name="Nunes C.C."/>
            <person name="Sailsbery J."/>
            <person name="Clay B."/>
            <person name="Brown D."/>
            <person name="John T."/>
            <person name="Oh Y."/>
            <person name="Young N."/>
            <person name="Fitzgerald M."/>
            <person name="Haas B.J."/>
            <person name="Zeng Q."/>
            <person name="Young S."/>
            <person name="Adiconis X."/>
            <person name="Fan L."/>
            <person name="Levin J.Z."/>
            <person name="Mitchell T.K."/>
            <person name="Okubara P.A."/>
            <person name="Farman M.L."/>
            <person name="Kohn L.M."/>
            <person name="Birren B."/>
            <person name="Ma L.-J."/>
            <person name="Dean R.A."/>
        </authorList>
    </citation>
    <scope>NUCLEOTIDE SEQUENCE</scope>
    <source>
        <strain evidence="3">R3-111a-1</strain>
    </source>
</reference>
<dbReference type="EnsemblFungi" id="EJT80649">
    <property type="protein sequence ID" value="EJT80649"/>
    <property type="gene ID" value="GGTG_00643"/>
</dbReference>
<evidence type="ECO:0000313" key="3">
    <source>
        <dbReference type="EnsemblFungi" id="EJT80649"/>
    </source>
</evidence>
<gene>
    <name evidence="3" type="primary">20341101</name>
    <name evidence="2" type="ORF">GGTG_00643</name>
</gene>
<accession>J3NHA6</accession>
<organism evidence="2">
    <name type="scientific">Gaeumannomyces tritici (strain R3-111a-1)</name>
    <name type="common">Wheat and barley take-all root rot fungus</name>
    <name type="synonym">Gaeumannomyces graminis var. tritici</name>
    <dbReference type="NCBI Taxonomy" id="644352"/>
    <lineage>
        <taxon>Eukaryota</taxon>
        <taxon>Fungi</taxon>
        <taxon>Dikarya</taxon>
        <taxon>Ascomycota</taxon>
        <taxon>Pezizomycotina</taxon>
        <taxon>Sordariomycetes</taxon>
        <taxon>Sordariomycetidae</taxon>
        <taxon>Magnaporthales</taxon>
        <taxon>Magnaporthaceae</taxon>
        <taxon>Gaeumannomyces</taxon>
    </lineage>
</organism>
<feature type="compositionally biased region" description="Basic and acidic residues" evidence="1">
    <location>
        <begin position="26"/>
        <end position="35"/>
    </location>
</feature>
<feature type="region of interest" description="Disordered" evidence="1">
    <location>
        <begin position="212"/>
        <end position="231"/>
    </location>
</feature>
<reference evidence="2" key="2">
    <citation type="submission" date="2010-07" db="EMBL/GenBank/DDBJ databases">
        <authorList>
            <consortium name="The Broad Institute Genome Sequencing Platform"/>
            <consortium name="Broad Institute Genome Sequencing Center for Infectious Disease"/>
            <person name="Ma L.-J."/>
            <person name="Dead R."/>
            <person name="Young S."/>
            <person name="Zeng Q."/>
            <person name="Koehrsen M."/>
            <person name="Alvarado L."/>
            <person name="Berlin A."/>
            <person name="Chapman S.B."/>
            <person name="Chen Z."/>
            <person name="Freedman E."/>
            <person name="Gellesch M."/>
            <person name="Goldberg J."/>
            <person name="Griggs A."/>
            <person name="Gujja S."/>
            <person name="Heilman E.R."/>
            <person name="Heiman D."/>
            <person name="Hepburn T."/>
            <person name="Howarth C."/>
            <person name="Jen D."/>
            <person name="Larson L."/>
            <person name="Mehta T."/>
            <person name="Neiman D."/>
            <person name="Pearson M."/>
            <person name="Roberts A."/>
            <person name="Saif S."/>
            <person name="Shea T."/>
            <person name="Shenoy N."/>
            <person name="Sisk P."/>
            <person name="Stolte C."/>
            <person name="Sykes S."/>
            <person name="Walk T."/>
            <person name="White J."/>
            <person name="Yandava C."/>
            <person name="Haas B."/>
            <person name="Nusbaum C."/>
            <person name="Birren B."/>
        </authorList>
    </citation>
    <scope>NUCLEOTIDE SEQUENCE</scope>
    <source>
        <strain evidence="2">R3-111a-1</strain>
    </source>
</reference>
<dbReference type="Proteomes" id="UP000006039">
    <property type="component" value="Unassembled WGS sequence"/>
</dbReference>
<evidence type="ECO:0000313" key="4">
    <source>
        <dbReference type="Proteomes" id="UP000006039"/>
    </source>
</evidence>
<keyword evidence="4" id="KW-1185">Reference proteome</keyword>
<feature type="region of interest" description="Disordered" evidence="1">
    <location>
        <begin position="242"/>
        <end position="303"/>
    </location>
</feature>
<feature type="region of interest" description="Disordered" evidence="1">
    <location>
        <begin position="67"/>
        <end position="86"/>
    </location>
</feature>
<dbReference type="EMBL" id="GL385395">
    <property type="protein sequence ID" value="EJT80649.1"/>
    <property type="molecule type" value="Genomic_DNA"/>
</dbReference>
<dbReference type="GeneID" id="20341101"/>
<feature type="region of interest" description="Disordered" evidence="1">
    <location>
        <begin position="1"/>
        <end position="51"/>
    </location>
</feature>
<proteinExistence type="predicted"/>
<dbReference type="AlphaFoldDB" id="J3NHA6"/>
<reference evidence="2" key="3">
    <citation type="submission" date="2010-09" db="EMBL/GenBank/DDBJ databases">
        <title>Annotation of Gaeumannomyces graminis var. tritici R3-111a-1.</title>
        <authorList>
            <consortium name="The Broad Institute Genome Sequencing Platform"/>
            <person name="Ma L.-J."/>
            <person name="Dead R."/>
            <person name="Young S.K."/>
            <person name="Zeng Q."/>
            <person name="Gargeya S."/>
            <person name="Fitzgerald M."/>
            <person name="Haas B."/>
            <person name="Abouelleil A."/>
            <person name="Alvarado L."/>
            <person name="Arachchi H.M."/>
            <person name="Berlin A."/>
            <person name="Brown A."/>
            <person name="Chapman S.B."/>
            <person name="Chen Z."/>
            <person name="Dunbar C."/>
            <person name="Freedman E."/>
            <person name="Gearin G."/>
            <person name="Gellesch M."/>
            <person name="Goldberg J."/>
            <person name="Griggs A."/>
            <person name="Gujja S."/>
            <person name="Heiman D."/>
            <person name="Howarth C."/>
            <person name="Larson L."/>
            <person name="Lui A."/>
            <person name="MacDonald P.J.P."/>
            <person name="Mehta T."/>
            <person name="Montmayeur A."/>
            <person name="Murphy C."/>
            <person name="Neiman D."/>
            <person name="Pearson M."/>
            <person name="Priest M."/>
            <person name="Roberts A."/>
            <person name="Saif S."/>
            <person name="Shea T."/>
            <person name="Shenoy N."/>
            <person name="Sisk P."/>
            <person name="Stolte C."/>
            <person name="Sykes S."/>
            <person name="Yandava C."/>
            <person name="Wortman J."/>
            <person name="Nusbaum C."/>
            <person name="Birren B."/>
        </authorList>
    </citation>
    <scope>NUCLEOTIDE SEQUENCE</scope>
    <source>
        <strain evidence="2">R3-111a-1</strain>
    </source>
</reference>
<dbReference type="RefSeq" id="XP_009216658.1">
    <property type="nucleotide sequence ID" value="XM_009218394.1"/>
</dbReference>
<evidence type="ECO:0000256" key="1">
    <source>
        <dbReference type="SAM" id="MobiDB-lite"/>
    </source>
</evidence>
<dbReference type="HOGENOM" id="CLU_918432_0_0_1"/>
<reference evidence="4" key="1">
    <citation type="submission" date="2010-07" db="EMBL/GenBank/DDBJ databases">
        <title>The genome sequence of Gaeumannomyces graminis var. tritici strain R3-111a-1.</title>
        <authorList>
            <consortium name="The Broad Institute Genome Sequencing Platform"/>
            <person name="Ma L.-J."/>
            <person name="Dead R."/>
            <person name="Young S."/>
            <person name="Zeng Q."/>
            <person name="Koehrsen M."/>
            <person name="Alvarado L."/>
            <person name="Berlin A."/>
            <person name="Chapman S.B."/>
            <person name="Chen Z."/>
            <person name="Freedman E."/>
            <person name="Gellesch M."/>
            <person name="Goldberg J."/>
            <person name="Griggs A."/>
            <person name="Gujja S."/>
            <person name="Heilman E.R."/>
            <person name="Heiman D."/>
            <person name="Hepburn T."/>
            <person name="Howarth C."/>
            <person name="Jen D."/>
            <person name="Larson L."/>
            <person name="Mehta T."/>
            <person name="Neiman D."/>
            <person name="Pearson M."/>
            <person name="Roberts A."/>
            <person name="Saif S."/>
            <person name="Shea T."/>
            <person name="Shenoy N."/>
            <person name="Sisk P."/>
            <person name="Stolte C."/>
            <person name="Sykes S."/>
            <person name="Walk T."/>
            <person name="White J."/>
            <person name="Yandava C."/>
            <person name="Haas B."/>
            <person name="Nusbaum C."/>
            <person name="Birren B."/>
        </authorList>
    </citation>
    <scope>NUCLEOTIDE SEQUENCE [LARGE SCALE GENOMIC DNA]</scope>
    <source>
        <strain evidence="4">R3-111a-1</strain>
    </source>
</reference>
<evidence type="ECO:0000313" key="2">
    <source>
        <dbReference type="EMBL" id="EJT80649.1"/>
    </source>
</evidence>